<dbReference type="AlphaFoldDB" id="A0A0K2H2U9"/>
<evidence type="ECO:0000313" key="3">
    <source>
        <dbReference type="Proteomes" id="UP000058446"/>
    </source>
</evidence>
<evidence type="ECO:0000256" key="1">
    <source>
        <dbReference type="SAM" id="Phobius"/>
    </source>
</evidence>
<feature type="transmembrane region" description="Helical" evidence="1">
    <location>
        <begin position="94"/>
        <end position="113"/>
    </location>
</feature>
<gene>
    <name evidence="2" type="ORF">CLAC_01445</name>
</gene>
<dbReference type="PATRIC" id="fig|1408189.4.peg.288"/>
<keyword evidence="1" id="KW-1133">Transmembrane helix</keyword>
<sequence>MNVFPNRPWKWVVYVGVIAQLVLTMMLATGDYSAAPSGLARDIFIAAGIGGVGALALSVCVPLAENTGRVRLVMVGIVAVIILIKLFAVATQALTAWVVIPGMIMAVGVLLLYREVRGNSVGISKKAR</sequence>
<reference evidence="2 3" key="1">
    <citation type="submission" date="2013-10" db="EMBL/GenBank/DDBJ databases">
        <title>Complete genome sequence of Corynebacterium lactis DSM 45799(T), isolated from raw cow milk.</title>
        <authorList>
            <person name="Ruckert C."/>
            <person name="Albersmeier A."/>
            <person name="Lipski A."/>
            <person name="Kalinowski J."/>
        </authorList>
    </citation>
    <scope>NUCLEOTIDE SEQUENCE [LARGE SCALE GENOMIC DNA]</scope>
    <source>
        <strain evidence="2 3">RW2-5</strain>
    </source>
</reference>
<name>A0A0K2H2U9_9CORY</name>
<feature type="transmembrane region" description="Helical" evidence="1">
    <location>
        <begin position="12"/>
        <end position="31"/>
    </location>
</feature>
<keyword evidence="3" id="KW-1185">Reference proteome</keyword>
<dbReference type="STRING" id="1408189.CLAC_01445"/>
<protein>
    <submittedName>
        <fullName evidence="2">Uncharacterized protein</fullName>
    </submittedName>
</protein>
<accession>A0A0K2H2U9</accession>
<evidence type="ECO:0000313" key="2">
    <source>
        <dbReference type="EMBL" id="ALA68375.1"/>
    </source>
</evidence>
<dbReference type="EMBL" id="CP006841">
    <property type="protein sequence ID" value="ALA68375.1"/>
    <property type="molecule type" value="Genomic_DNA"/>
</dbReference>
<keyword evidence="1" id="KW-0812">Transmembrane</keyword>
<dbReference type="OrthoDB" id="4411500at2"/>
<organism evidence="2 3">
    <name type="scientific">Corynebacterium lactis RW2-5</name>
    <dbReference type="NCBI Taxonomy" id="1408189"/>
    <lineage>
        <taxon>Bacteria</taxon>
        <taxon>Bacillati</taxon>
        <taxon>Actinomycetota</taxon>
        <taxon>Actinomycetes</taxon>
        <taxon>Mycobacteriales</taxon>
        <taxon>Corynebacteriaceae</taxon>
        <taxon>Corynebacterium</taxon>
    </lineage>
</organism>
<keyword evidence="1" id="KW-0472">Membrane</keyword>
<dbReference type="Proteomes" id="UP000058446">
    <property type="component" value="Chromosome"/>
</dbReference>
<proteinExistence type="predicted"/>
<feature type="transmembrane region" description="Helical" evidence="1">
    <location>
        <begin position="70"/>
        <end position="88"/>
    </location>
</feature>
<feature type="transmembrane region" description="Helical" evidence="1">
    <location>
        <begin position="43"/>
        <end position="63"/>
    </location>
</feature>
<dbReference type="RefSeq" id="WP_053411394.1">
    <property type="nucleotide sequence ID" value="NZ_CP006841.1"/>
</dbReference>
<dbReference type="KEGG" id="clw:CLAC_01445"/>